<feature type="region of interest" description="Disordered" evidence="1">
    <location>
        <begin position="61"/>
        <end position="103"/>
    </location>
</feature>
<dbReference type="Proteomes" id="UP000811609">
    <property type="component" value="Chromosome 11"/>
</dbReference>
<proteinExistence type="predicted"/>
<accession>A0A8T1NYA9</accession>
<gene>
    <name evidence="2" type="ORF">CIPAW_11G161600</name>
</gene>
<keyword evidence="3" id="KW-1185">Reference proteome</keyword>
<protein>
    <submittedName>
        <fullName evidence="2">Uncharacterized protein</fullName>
    </submittedName>
</protein>
<comment type="caution">
    <text evidence="2">The sequence shown here is derived from an EMBL/GenBank/DDBJ whole genome shotgun (WGS) entry which is preliminary data.</text>
</comment>
<organism evidence="2 3">
    <name type="scientific">Carya illinoinensis</name>
    <name type="common">Pecan</name>
    <dbReference type="NCBI Taxonomy" id="32201"/>
    <lineage>
        <taxon>Eukaryota</taxon>
        <taxon>Viridiplantae</taxon>
        <taxon>Streptophyta</taxon>
        <taxon>Embryophyta</taxon>
        <taxon>Tracheophyta</taxon>
        <taxon>Spermatophyta</taxon>
        <taxon>Magnoliopsida</taxon>
        <taxon>eudicotyledons</taxon>
        <taxon>Gunneridae</taxon>
        <taxon>Pentapetalae</taxon>
        <taxon>rosids</taxon>
        <taxon>fabids</taxon>
        <taxon>Fagales</taxon>
        <taxon>Juglandaceae</taxon>
        <taxon>Carya</taxon>
    </lineage>
</organism>
<evidence type="ECO:0000256" key="1">
    <source>
        <dbReference type="SAM" id="MobiDB-lite"/>
    </source>
</evidence>
<reference evidence="2" key="1">
    <citation type="submission" date="2020-12" db="EMBL/GenBank/DDBJ databases">
        <title>WGS assembly of Carya illinoinensis cv. Pawnee.</title>
        <authorList>
            <person name="Platts A."/>
            <person name="Shu S."/>
            <person name="Wright S."/>
            <person name="Barry K."/>
            <person name="Edger P."/>
            <person name="Pires J.C."/>
            <person name="Schmutz J."/>
        </authorList>
    </citation>
    <scope>NUCLEOTIDE SEQUENCE</scope>
    <source>
        <tissue evidence="2">Leaf</tissue>
    </source>
</reference>
<dbReference type="EMBL" id="CM031819">
    <property type="protein sequence ID" value="KAG6637176.1"/>
    <property type="molecule type" value="Genomic_DNA"/>
</dbReference>
<evidence type="ECO:0000313" key="2">
    <source>
        <dbReference type="EMBL" id="KAG6637176.1"/>
    </source>
</evidence>
<dbReference type="AlphaFoldDB" id="A0A8T1NYA9"/>
<name>A0A8T1NYA9_CARIL</name>
<feature type="compositionally biased region" description="Low complexity" evidence="1">
    <location>
        <begin position="83"/>
        <end position="99"/>
    </location>
</feature>
<sequence>MGLLSLEYESSPEWLFGPELETFPTGLYPFRPDTDPEELELLLVVVVVAVSPLLEGPECRVRRGETGEPRSSSRKSGLFASQLSESRNRSLSVSSPSSEMGFPERDIFPLTKQNEKVIFFRFLLSLNTK</sequence>
<evidence type="ECO:0000313" key="3">
    <source>
        <dbReference type="Proteomes" id="UP000811609"/>
    </source>
</evidence>